<dbReference type="OrthoDB" id="223541at2"/>
<evidence type="ECO:0000256" key="1">
    <source>
        <dbReference type="SAM" id="MobiDB-lite"/>
    </source>
</evidence>
<name>A0A1I3LBX4_9PLAN</name>
<dbReference type="AlphaFoldDB" id="A0A1I3LBX4"/>
<keyword evidence="3" id="KW-1185">Reference proteome</keyword>
<reference evidence="3" key="1">
    <citation type="submission" date="2016-10" db="EMBL/GenBank/DDBJ databases">
        <authorList>
            <person name="Varghese N."/>
            <person name="Submissions S."/>
        </authorList>
    </citation>
    <scope>NUCLEOTIDE SEQUENCE [LARGE SCALE GENOMIC DNA]</scope>
    <source>
        <strain evidence="3">DSM 26348</strain>
    </source>
</reference>
<gene>
    <name evidence="2" type="ORF">SAMN05421753_112206</name>
</gene>
<feature type="region of interest" description="Disordered" evidence="1">
    <location>
        <begin position="256"/>
        <end position="275"/>
    </location>
</feature>
<feature type="compositionally biased region" description="Low complexity" evidence="1">
    <location>
        <begin position="1099"/>
        <end position="1112"/>
    </location>
</feature>
<dbReference type="RefSeq" id="WP_092052013.1">
    <property type="nucleotide sequence ID" value="NZ_FOQD01000012.1"/>
</dbReference>
<organism evidence="2 3">
    <name type="scientific">Planctomicrobium piriforme</name>
    <dbReference type="NCBI Taxonomy" id="1576369"/>
    <lineage>
        <taxon>Bacteria</taxon>
        <taxon>Pseudomonadati</taxon>
        <taxon>Planctomycetota</taxon>
        <taxon>Planctomycetia</taxon>
        <taxon>Planctomycetales</taxon>
        <taxon>Planctomycetaceae</taxon>
        <taxon>Planctomicrobium</taxon>
    </lineage>
</organism>
<evidence type="ECO:0000313" key="3">
    <source>
        <dbReference type="Proteomes" id="UP000199518"/>
    </source>
</evidence>
<sequence length="1120" mass="123269">MTWKGIRDTLLWMVLLLLIGVIAAGGLAARYWAAKDDLLTDVLRGHLAKTFPDCNVAFDSARCIDLSHFEITHFVLTARQTGADLLQIPRVVVEIDTDILRLNQRLVIRELIAHSPEVHCVRDLNNHWNWEGVSVRPPVSAVSPEWTIKNAALRIGFACAIDGQTRFVNCQGIQATFRPESHQRYEFEGIGVAEAFGSLKLSGLLDSGTGEWQLHGSAGDVRLGDSLLELAARFSPKVEEQLTVLRATNQALQAKALTQQPQRTASTSNIAGSTGPTSLLRADMAIQFEVGQSSPQAALDYQVSGHLSHGQISELLLPLPLYDLEAKFHLTPESMEIRDLKAANSGSTLYVNGSATRVSGEWAKNFLVRATQLKLDERIRSFLWGQPAQIFDLLSPSGTFDVHVGLTQRPGERLKWAIEKFEALDCRAVCDYFRYPVEHVRGEVTQQGSVFLIDLEGQAGGRPVMLKGAVDPPTKAIDFHIDVTDFPVDHALRSALQRPDQEKIRKVLESLRLDGVAKSGHVRVVRNEETEGRVLICIEGELANGTMNYTGFPYELTDLRGKLTFNPLKRNTWIFDDLEARHGTAQMTGRGLFDLEDGPGLLMLEMAALQAPLDHDLEKATITASPELETAWTDFGIKGAVDVDRMSLSWTPGAKCRVILDGIHWTNGQFCPKAFPYAWHNVSGTLQWDGERLRIHSLHGDHNGAYVLINGAVTDSAYLHVAPTDEIAWRLFLDEKTLHVIKLNPDDEFKRAVPAAVATALNTVDLKNPLDLSLGLDLKGWAGHGDLITAAWVAFATLKDNTLTAGAPVTNVTGNIVHRGNWDGRNLELEGYGELESLRTLQLNFRKIQGPFLMKANRLTMGTPKLSGKEPVYSGTNPYRQEQIRASLYGGQVGIDVDVNLNGDPKNLPYQTEVNVTDVELGEWAREHNFQKMMGKVNGVLQASGQGSSARNTTGQGWIQVTPAALYELPVFAQMMTLLSFRPAQAGDAAFNYAYGDFTIHDEMFDFSNIELVGDSLKFGGRGTVGYAGTKAGALELDFYSKANNRIPIIGRVMSAVSDHWIRVQVFGTAGNPVARIQPRIPYLDDAFAGFMQAAESGQQQRTPPRTVRPPTARSGPTAN</sequence>
<feature type="region of interest" description="Disordered" evidence="1">
    <location>
        <begin position="1095"/>
        <end position="1120"/>
    </location>
</feature>
<dbReference type="STRING" id="1576369.SAMN05421753_112206"/>
<proteinExistence type="predicted"/>
<dbReference type="EMBL" id="FOQD01000012">
    <property type="protein sequence ID" value="SFI82060.1"/>
    <property type="molecule type" value="Genomic_DNA"/>
</dbReference>
<evidence type="ECO:0000313" key="2">
    <source>
        <dbReference type="EMBL" id="SFI82060.1"/>
    </source>
</evidence>
<dbReference type="Proteomes" id="UP000199518">
    <property type="component" value="Unassembled WGS sequence"/>
</dbReference>
<accession>A0A1I3LBX4</accession>
<protein>
    <submittedName>
        <fullName evidence="2">AsmA-like C-terminal region</fullName>
    </submittedName>
</protein>